<feature type="compositionally biased region" description="Low complexity" evidence="1">
    <location>
        <begin position="142"/>
        <end position="151"/>
    </location>
</feature>
<feature type="region of interest" description="Disordered" evidence="1">
    <location>
        <begin position="1"/>
        <end position="176"/>
    </location>
</feature>
<proteinExistence type="predicted"/>
<feature type="compositionally biased region" description="Polar residues" evidence="1">
    <location>
        <begin position="119"/>
        <end position="134"/>
    </location>
</feature>
<feature type="compositionally biased region" description="Low complexity" evidence="1">
    <location>
        <begin position="79"/>
        <end position="102"/>
    </location>
</feature>
<dbReference type="AlphaFoldDB" id="A0A6A6H9R8"/>
<sequence length="409" mass="43863">MGCCTSKEAAQSDSTPYPNAPCAPVPSNDPPPSQPRPTSPNRRSASVNSSLAPATDTGLDSSRTNIIQPPASPSPSPLPHNTTSHTTTTNPISAPTSASTRPSSPPPSKRNPRRRSLFARTTNTNTSSSQPARSNTHDQRKSSTATTTTSTERPNAPLCAPSPVLVSPRKPHIPDALQPARPWRRRVLAQQRAEFFDTQTGGREEVWAVVRFACEAMREAVNADSVGLVGGEGEGDGEGGKAGGGVGGVGLADAQGILDAAGLTCPSGRMRDGVYDAQGNRYVIPNWVVRDPEDVVDDEEGEEGEEKEEVVRVEKGKGRMVEEEQVGDKIVTVKIRRSDPETNYKVRLGKGQSVGTLIQHFREEAQLPADVNIRIFFLGKQMSETKSLAAQTEGRWRDGDVVIAFVSQR</sequence>
<keyword evidence="4" id="KW-1185">Reference proteome</keyword>
<feature type="compositionally biased region" description="Pro residues" evidence="1">
    <location>
        <begin position="18"/>
        <end position="38"/>
    </location>
</feature>
<dbReference type="InterPro" id="IPR038169">
    <property type="entry name" value="DC-UbP/UBTD2_N_sf"/>
</dbReference>
<feature type="domain" description="DC-UbP/UBTD2 N-terminal" evidence="2">
    <location>
        <begin position="180"/>
        <end position="298"/>
    </location>
</feature>
<dbReference type="InterPro" id="IPR039869">
    <property type="entry name" value="UBTD1/2"/>
</dbReference>
<reference evidence="3" key="1">
    <citation type="journal article" date="2020" name="Stud. Mycol.">
        <title>101 Dothideomycetes genomes: a test case for predicting lifestyles and emergence of pathogens.</title>
        <authorList>
            <person name="Haridas S."/>
            <person name="Albert R."/>
            <person name="Binder M."/>
            <person name="Bloem J."/>
            <person name="Labutti K."/>
            <person name="Salamov A."/>
            <person name="Andreopoulos B."/>
            <person name="Baker S."/>
            <person name="Barry K."/>
            <person name="Bills G."/>
            <person name="Bluhm B."/>
            <person name="Cannon C."/>
            <person name="Castanera R."/>
            <person name="Culley D."/>
            <person name="Daum C."/>
            <person name="Ezra D."/>
            <person name="Gonzalez J."/>
            <person name="Henrissat B."/>
            <person name="Kuo A."/>
            <person name="Liang C."/>
            <person name="Lipzen A."/>
            <person name="Lutzoni F."/>
            <person name="Magnuson J."/>
            <person name="Mondo S."/>
            <person name="Nolan M."/>
            <person name="Ohm R."/>
            <person name="Pangilinan J."/>
            <person name="Park H.-J."/>
            <person name="Ramirez L."/>
            <person name="Alfaro M."/>
            <person name="Sun H."/>
            <person name="Tritt A."/>
            <person name="Yoshinaga Y."/>
            <person name="Zwiers L.-H."/>
            <person name="Turgeon B."/>
            <person name="Goodwin S."/>
            <person name="Spatafora J."/>
            <person name="Crous P."/>
            <person name="Grigoriev I."/>
        </authorList>
    </citation>
    <scope>NUCLEOTIDE SEQUENCE</scope>
    <source>
        <strain evidence="3">Tuck. ex Michener</strain>
    </source>
</reference>
<dbReference type="Pfam" id="PF16455">
    <property type="entry name" value="UBD"/>
    <property type="match status" value="1"/>
</dbReference>
<name>A0A6A6H9R8_VIRVR</name>
<dbReference type="OrthoDB" id="1640476at2759"/>
<dbReference type="Gene3D" id="1.20.225.20">
    <property type="entry name" value="Ub domain-containing protein, DC-UbP/UBTD2, N-terminal domain"/>
    <property type="match status" value="1"/>
</dbReference>
<accession>A0A6A6H9R8</accession>
<dbReference type="InterPro" id="IPR032752">
    <property type="entry name" value="DC-UbP/UBTD2_N"/>
</dbReference>
<evidence type="ECO:0000256" key="1">
    <source>
        <dbReference type="SAM" id="MobiDB-lite"/>
    </source>
</evidence>
<dbReference type="PANTHER" id="PTHR13609">
    <property type="entry name" value="UBIQUITIN DOMAIN CONTAINING 1 PROTEIN-RELATED"/>
    <property type="match status" value="1"/>
</dbReference>
<dbReference type="EMBL" id="ML991797">
    <property type="protein sequence ID" value="KAF2234571.1"/>
    <property type="molecule type" value="Genomic_DNA"/>
</dbReference>
<feature type="compositionally biased region" description="Polar residues" evidence="1">
    <location>
        <begin position="8"/>
        <end position="17"/>
    </location>
</feature>
<evidence type="ECO:0000313" key="3">
    <source>
        <dbReference type="EMBL" id="KAF2234571.1"/>
    </source>
</evidence>
<gene>
    <name evidence="3" type="ORF">EV356DRAFT_145990</name>
</gene>
<organism evidence="3 4">
    <name type="scientific">Viridothelium virens</name>
    <name type="common">Speckled blister lichen</name>
    <name type="synonym">Trypethelium virens</name>
    <dbReference type="NCBI Taxonomy" id="1048519"/>
    <lineage>
        <taxon>Eukaryota</taxon>
        <taxon>Fungi</taxon>
        <taxon>Dikarya</taxon>
        <taxon>Ascomycota</taxon>
        <taxon>Pezizomycotina</taxon>
        <taxon>Dothideomycetes</taxon>
        <taxon>Dothideomycetes incertae sedis</taxon>
        <taxon>Trypetheliales</taxon>
        <taxon>Trypetheliaceae</taxon>
        <taxon>Viridothelium</taxon>
    </lineage>
</organism>
<evidence type="ECO:0000259" key="2">
    <source>
        <dbReference type="Pfam" id="PF16455"/>
    </source>
</evidence>
<dbReference type="Proteomes" id="UP000800092">
    <property type="component" value="Unassembled WGS sequence"/>
</dbReference>
<feature type="compositionally biased region" description="Polar residues" evidence="1">
    <location>
        <begin position="41"/>
        <end position="67"/>
    </location>
</feature>
<protein>
    <recommendedName>
        <fullName evidence="2">DC-UbP/UBTD2 N-terminal domain-containing protein</fullName>
    </recommendedName>
</protein>
<evidence type="ECO:0000313" key="4">
    <source>
        <dbReference type="Proteomes" id="UP000800092"/>
    </source>
</evidence>